<dbReference type="EMBL" id="CM039427">
    <property type="protein sequence ID" value="KAI4354140.1"/>
    <property type="molecule type" value="Genomic_DNA"/>
</dbReference>
<dbReference type="Proteomes" id="UP000828941">
    <property type="component" value="Chromosome 2"/>
</dbReference>
<gene>
    <name evidence="1" type="ORF">L6164_003033</name>
</gene>
<evidence type="ECO:0000313" key="2">
    <source>
        <dbReference type="Proteomes" id="UP000828941"/>
    </source>
</evidence>
<proteinExistence type="predicted"/>
<name>A0ACB9Q5K0_BAUVA</name>
<comment type="caution">
    <text evidence="1">The sequence shown here is derived from an EMBL/GenBank/DDBJ whole genome shotgun (WGS) entry which is preliminary data.</text>
</comment>
<keyword evidence="2" id="KW-1185">Reference proteome</keyword>
<reference evidence="1 2" key="1">
    <citation type="journal article" date="2022" name="DNA Res.">
        <title>Chromosomal-level genome assembly of the orchid tree Bauhinia variegata (Leguminosae; Cercidoideae) supports the allotetraploid origin hypothesis of Bauhinia.</title>
        <authorList>
            <person name="Zhong Y."/>
            <person name="Chen Y."/>
            <person name="Zheng D."/>
            <person name="Pang J."/>
            <person name="Liu Y."/>
            <person name="Luo S."/>
            <person name="Meng S."/>
            <person name="Qian L."/>
            <person name="Wei D."/>
            <person name="Dai S."/>
            <person name="Zhou R."/>
        </authorList>
    </citation>
    <scope>NUCLEOTIDE SEQUENCE [LARGE SCALE GENOMIC DNA]</scope>
    <source>
        <strain evidence="1">BV-YZ2020</strain>
    </source>
</reference>
<protein>
    <submittedName>
        <fullName evidence="1">Uncharacterized protein</fullName>
    </submittedName>
</protein>
<evidence type="ECO:0000313" key="1">
    <source>
        <dbReference type="EMBL" id="KAI4354140.1"/>
    </source>
</evidence>
<sequence>MSTSSWAQVPSSRTLLTPSQCIWAWTSYIIEANDDINQAYMDLKKNKPSSILFVLSILKETTYVPLKAVDWVFMNLP</sequence>
<accession>A0ACB9Q5K0</accession>
<organism evidence="1 2">
    <name type="scientific">Bauhinia variegata</name>
    <name type="common">Purple orchid tree</name>
    <name type="synonym">Phanera variegata</name>
    <dbReference type="NCBI Taxonomy" id="167791"/>
    <lineage>
        <taxon>Eukaryota</taxon>
        <taxon>Viridiplantae</taxon>
        <taxon>Streptophyta</taxon>
        <taxon>Embryophyta</taxon>
        <taxon>Tracheophyta</taxon>
        <taxon>Spermatophyta</taxon>
        <taxon>Magnoliopsida</taxon>
        <taxon>eudicotyledons</taxon>
        <taxon>Gunneridae</taxon>
        <taxon>Pentapetalae</taxon>
        <taxon>rosids</taxon>
        <taxon>fabids</taxon>
        <taxon>Fabales</taxon>
        <taxon>Fabaceae</taxon>
        <taxon>Cercidoideae</taxon>
        <taxon>Cercideae</taxon>
        <taxon>Bauhiniinae</taxon>
        <taxon>Bauhinia</taxon>
    </lineage>
</organism>